<dbReference type="InterPro" id="IPR016181">
    <property type="entry name" value="Acyl_CoA_acyltransferase"/>
</dbReference>
<proteinExistence type="predicted"/>
<reference evidence="4" key="1">
    <citation type="submission" date="2020-10" db="EMBL/GenBank/DDBJ databases">
        <authorList>
            <person name="Gilroy R."/>
        </authorList>
    </citation>
    <scope>NUCLEOTIDE SEQUENCE</scope>
    <source>
        <strain evidence="4">ChiSxjej2B14-8506</strain>
    </source>
</reference>
<reference evidence="4" key="2">
    <citation type="journal article" date="2021" name="PeerJ">
        <title>Extensive microbial diversity within the chicken gut microbiome revealed by metagenomics and culture.</title>
        <authorList>
            <person name="Gilroy R."/>
            <person name="Ravi A."/>
            <person name="Getino M."/>
            <person name="Pursley I."/>
            <person name="Horton D.L."/>
            <person name="Alikhan N.F."/>
            <person name="Baker D."/>
            <person name="Gharbi K."/>
            <person name="Hall N."/>
            <person name="Watson M."/>
            <person name="Adriaenssens E.M."/>
            <person name="Foster-Nyarko E."/>
            <person name="Jarju S."/>
            <person name="Secka A."/>
            <person name="Antonio M."/>
            <person name="Oren A."/>
            <person name="Chaudhuri R.R."/>
            <person name="La Ragione R."/>
            <person name="Hildebrand F."/>
            <person name="Pallen M.J."/>
        </authorList>
    </citation>
    <scope>NUCLEOTIDE SEQUENCE</scope>
    <source>
        <strain evidence="4">ChiSxjej2B14-8506</strain>
    </source>
</reference>
<dbReference type="Pfam" id="PF13420">
    <property type="entry name" value="Acetyltransf_4"/>
    <property type="match status" value="1"/>
</dbReference>
<dbReference type="Gene3D" id="3.40.630.30">
    <property type="match status" value="1"/>
</dbReference>
<dbReference type="CDD" id="cd04301">
    <property type="entry name" value="NAT_SF"/>
    <property type="match status" value="1"/>
</dbReference>
<name>A0A9D1LPM2_9FIRM</name>
<dbReference type="GO" id="GO:0016747">
    <property type="term" value="F:acyltransferase activity, transferring groups other than amino-acyl groups"/>
    <property type="evidence" value="ECO:0007669"/>
    <property type="project" value="InterPro"/>
</dbReference>
<sequence>MQGDISLRIASPADAPALAEIYAPYVEQTAVSFEYDAPTPDEFARRIERTLEKYPYLVAERAGVPVGYAYAGAFHSRAAYGWAVETSIYVRRDERRSGVGRALYTVLERVLRWQGILNLNACVAWPEVEDEYLTYDSVRFHERMGFAKVGEFHSCGYKFGRWYGMVWLEKLIGAHEGVPAPVTPFAQLRAQLNDTDL</sequence>
<keyword evidence="2" id="KW-0012">Acyltransferase</keyword>
<comment type="caution">
    <text evidence="4">The sequence shown here is derived from an EMBL/GenBank/DDBJ whole genome shotgun (WGS) entry which is preliminary data.</text>
</comment>
<dbReference type="AlphaFoldDB" id="A0A9D1LPM2"/>
<evidence type="ECO:0000313" key="4">
    <source>
        <dbReference type="EMBL" id="HIU45630.1"/>
    </source>
</evidence>
<feature type="domain" description="N-acetyltransferase" evidence="3">
    <location>
        <begin position="5"/>
        <end position="173"/>
    </location>
</feature>
<dbReference type="PANTHER" id="PTHR43072:SF23">
    <property type="entry name" value="UPF0039 PROTEIN C11D3.02C"/>
    <property type="match status" value="1"/>
</dbReference>
<accession>A0A9D1LPM2</accession>
<organism evidence="4 5">
    <name type="scientific">Candidatus Fimadaptatus faecigallinarum</name>
    <dbReference type="NCBI Taxonomy" id="2840814"/>
    <lineage>
        <taxon>Bacteria</taxon>
        <taxon>Bacillati</taxon>
        <taxon>Bacillota</taxon>
        <taxon>Clostridia</taxon>
        <taxon>Eubacteriales</taxon>
        <taxon>Candidatus Fimadaptatus</taxon>
    </lineage>
</organism>
<gene>
    <name evidence="4" type="ORF">IAC59_00040</name>
</gene>
<dbReference type="SUPFAM" id="SSF55729">
    <property type="entry name" value="Acyl-CoA N-acyltransferases (Nat)"/>
    <property type="match status" value="1"/>
</dbReference>
<dbReference type="PROSITE" id="PS51186">
    <property type="entry name" value="GNAT"/>
    <property type="match status" value="1"/>
</dbReference>
<evidence type="ECO:0000259" key="3">
    <source>
        <dbReference type="PROSITE" id="PS51186"/>
    </source>
</evidence>
<dbReference type="InterPro" id="IPR000182">
    <property type="entry name" value="GNAT_dom"/>
</dbReference>
<evidence type="ECO:0000256" key="1">
    <source>
        <dbReference type="ARBA" id="ARBA00022679"/>
    </source>
</evidence>
<dbReference type="PANTHER" id="PTHR43072">
    <property type="entry name" value="N-ACETYLTRANSFERASE"/>
    <property type="match status" value="1"/>
</dbReference>
<dbReference type="Proteomes" id="UP000824123">
    <property type="component" value="Unassembled WGS sequence"/>
</dbReference>
<dbReference type="EMBL" id="DVNK01000001">
    <property type="protein sequence ID" value="HIU45630.1"/>
    <property type="molecule type" value="Genomic_DNA"/>
</dbReference>
<protein>
    <submittedName>
        <fullName evidence="4">GNAT family N-acetyltransferase</fullName>
    </submittedName>
</protein>
<keyword evidence="1" id="KW-0808">Transferase</keyword>
<evidence type="ECO:0000313" key="5">
    <source>
        <dbReference type="Proteomes" id="UP000824123"/>
    </source>
</evidence>
<evidence type="ECO:0000256" key="2">
    <source>
        <dbReference type="ARBA" id="ARBA00023315"/>
    </source>
</evidence>